<feature type="compositionally biased region" description="Low complexity" evidence="1">
    <location>
        <begin position="348"/>
        <end position="357"/>
    </location>
</feature>
<evidence type="ECO:0000256" key="1">
    <source>
        <dbReference type="SAM" id="MobiDB-lite"/>
    </source>
</evidence>
<sequence>MSDKPNSTLALVIDTSRQHCPRLLDVNNPHGSSPDLLRSPGTSSSNTTSLWSSSFASVSNHTPSTGHTIASSIHDHCFSRTPRNPTTGSTVSDPEWLISQIDEYLADLDVAPSTAQSANSLHRQPLKIEINPEVLSSVERALPSSPDALRMSHIRLPAPLLPSAVARRASMPSSPSDWDDGFTSPLFYRAFQRPEGGVAPADDAAPFPYSPCRESVSLESGYFASSIMGRMGDFGSRRPSLLDDIVEKKETEMKKEVEVKVGDGGWSPKSIRPKEEEGKGEEGKDVPSIRLEAAAEDSDICSSTGDAASSQSSPLSAFTSISSCEGANSRMDDARSRPNMDSAPQTTAAAAAVVEAASRSSNFLSAENGCDRSDRRNHRQFQPTDPSPSSAASLHVPTLTPPPLRARTVPLIPPPTIPPRRGLSRSASAGNLPRYQPHHDQQHAAMKSKPTIVHSPESVVTAIKGFIGHPGLKKDLTPSPPSLAPTKATVSTSNASPTSTQIVEGVRKMNKLKKLLGEEVGSHIPHPTARWVASTAIPPLQTSFDPPPSHRFTTKNTTSTTNKPLPCLPAFPSPQRSNTTFTHPTSMHKSHPSLKTKCCTTNNGRPSTARESRCRCANCTSLQLGKISSSSSSSSQQRQLSSALAGTSLRLPASNHHQTRPSTASSLKTRAAGMTVRKGSFFEMDD</sequence>
<proteinExistence type="predicted"/>
<feature type="region of interest" description="Disordered" evidence="1">
    <location>
        <begin position="256"/>
        <end position="445"/>
    </location>
</feature>
<keyword evidence="3" id="KW-1185">Reference proteome</keyword>
<dbReference type="EMBL" id="OOIN01000005">
    <property type="protein sequence ID" value="SPO23098.1"/>
    <property type="molecule type" value="Genomic_DNA"/>
</dbReference>
<organism evidence="2 3">
    <name type="scientific">Ustilago trichophora</name>
    <dbReference type="NCBI Taxonomy" id="86804"/>
    <lineage>
        <taxon>Eukaryota</taxon>
        <taxon>Fungi</taxon>
        <taxon>Dikarya</taxon>
        <taxon>Basidiomycota</taxon>
        <taxon>Ustilaginomycotina</taxon>
        <taxon>Ustilaginomycetes</taxon>
        <taxon>Ustilaginales</taxon>
        <taxon>Ustilaginaceae</taxon>
        <taxon>Ustilago</taxon>
    </lineage>
</organism>
<feature type="region of interest" description="Disordered" evidence="1">
    <location>
        <begin position="554"/>
        <end position="574"/>
    </location>
</feature>
<feature type="compositionally biased region" description="Polar residues" evidence="1">
    <location>
        <begin position="488"/>
        <end position="500"/>
    </location>
</feature>
<evidence type="ECO:0000313" key="3">
    <source>
        <dbReference type="Proteomes" id="UP000324022"/>
    </source>
</evidence>
<feature type="compositionally biased region" description="Polar residues" evidence="1">
    <location>
        <begin position="380"/>
        <end position="392"/>
    </location>
</feature>
<feature type="compositionally biased region" description="Low complexity" evidence="1">
    <location>
        <begin position="554"/>
        <end position="563"/>
    </location>
</feature>
<name>A0A5C3DY14_9BASI</name>
<dbReference type="Proteomes" id="UP000324022">
    <property type="component" value="Unassembled WGS sequence"/>
</dbReference>
<feature type="region of interest" description="Disordered" evidence="1">
    <location>
        <begin position="22"/>
        <end position="50"/>
    </location>
</feature>
<dbReference type="OrthoDB" id="2554129at2759"/>
<feature type="compositionally biased region" description="Low complexity" evidence="1">
    <location>
        <begin position="302"/>
        <end position="313"/>
    </location>
</feature>
<evidence type="ECO:0000313" key="2">
    <source>
        <dbReference type="EMBL" id="SPO23098.1"/>
    </source>
</evidence>
<protein>
    <submittedName>
        <fullName evidence="2">Uncharacterized protein</fullName>
    </submittedName>
</protein>
<accession>A0A5C3DY14</accession>
<feature type="compositionally biased region" description="Polar residues" evidence="1">
    <location>
        <begin position="314"/>
        <end position="326"/>
    </location>
</feature>
<reference evidence="2 3" key="1">
    <citation type="submission" date="2018-03" db="EMBL/GenBank/DDBJ databases">
        <authorList>
            <person name="Guldener U."/>
        </authorList>
    </citation>
    <scope>NUCLEOTIDE SEQUENCE [LARGE SCALE GENOMIC DNA]</scope>
    <source>
        <strain evidence="2 3">NBRC100155</strain>
    </source>
</reference>
<dbReference type="AlphaFoldDB" id="A0A5C3DY14"/>
<feature type="compositionally biased region" description="Basic and acidic residues" evidence="1">
    <location>
        <begin position="272"/>
        <end position="287"/>
    </location>
</feature>
<feature type="region of interest" description="Disordered" evidence="1">
    <location>
        <begin position="471"/>
        <end position="500"/>
    </location>
</feature>
<gene>
    <name evidence="2" type="ORF">UTRI_01776</name>
</gene>
<feature type="region of interest" description="Disordered" evidence="1">
    <location>
        <begin position="649"/>
        <end position="672"/>
    </location>
</feature>